<evidence type="ECO:0000313" key="2">
    <source>
        <dbReference type="Proteomes" id="UP000324133"/>
    </source>
</evidence>
<keyword evidence="2" id="KW-1185">Reference proteome</keyword>
<evidence type="ECO:0000313" key="1">
    <source>
        <dbReference type="EMBL" id="KAA3440028.1"/>
    </source>
</evidence>
<organism evidence="1 2">
    <name type="scientific">Rufibacter hautae</name>
    <dbReference type="NCBI Taxonomy" id="2595005"/>
    <lineage>
        <taxon>Bacteria</taxon>
        <taxon>Pseudomonadati</taxon>
        <taxon>Bacteroidota</taxon>
        <taxon>Cytophagia</taxon>
        <taxon>Cytophagales</taxon>
        <taxon>Hymenobacteraceae</taxon>
        <taxon>Rufibacter</taxon>
    </lineage>
</organism>
<name>A0A5B6TU05_9BACT</name>
<gene>
    <name evidence="1" type="ORF">FOA19_04995</name>
</gene>
<accession>A0A5B6TU05</accession>
<dbReference type="RefSeq" id="WP_149089666.1">
    <property type="nucleotide sequence ID" value="NZ_VKKY01000001.1"/>
</dbReference>
<comment type="caution">
    <text evidence="1">The sequence shown here is derived from an EMBL/GenBank/DDBJ whole genome shotgun (WGS) entry which is preliminary data.</text>
</comment>
<reference evidence="1 2" key="1">
    <citation type="submission" date="2019-07" db="EMBL/GenBank/DDBJ databases">
        <title>Rufibacter sp. nov., isolated from lake sediment.</title>
        <authorList>
            <person name="Qu J.-H."/>
        </authorList>
    </citation>
    <scope>NUCLEOTIDE SEQUENCE [LARGE SCALE GENOMIC DNA]</scope>
    <source>
        <strain evidence="1 2">NBS58-1</strain>
    </source>
</reference>
<dbReference type="PROSITE" id="PS51257">
    <property type="entry name" value="PROKAR_LIPOPROTEIN"/>
    <property type="match status" value="1"/>
</dbReference>
<proteinExistence type="predicted"/>
<sequence length="183" mass="21127">MTKSVPVVLMILISSCVSYHVTDEGGYRVDNPKVFKYNRPKYNGLDKGAIDTTAIYFLDSTNRKHPEGWKKRDQFCRFFSGGQVVFISSEGMPDAKLINNAEKGTPGYYFIEGDRIRIDLFQDLNGGQTGKYFGKVQGNGDIMFYEQRPETYYGSFRGLERDGQKSFWKRIRVDHITPYKPNW</sequence>
<dbReference type="Proteomes" id="UP000324133">
    <property type="component" value="Unassembled WGS sequence"/>
</dbReference>
<dbReference type="EMBL" id="VKKY01000001">
    <property type="protein sequence ID" value="KAA3440028.1"/>
    <property type="molecule type" value="Genomic_DNA"/>
</dbReference>
<protein>
    <recommendedName>
        <fullName evidence="3">Lipoprotein</fullName>
    </recommendedName>
</protein>
<dbReference type="OrthoDB" id="1492173at2"/>
<evidence type="ECO:0008006" key="3">
    <source>
        <dbReference type="Google" id="ProtNLM"/>
    </source>
</evidence>
<dbReference type="AlphaFoldDB" id="A0A5B6TU05"/>